<dbReference type="Proteomes" id="UP000829720">
    <property type="component" value="Unassembled WGS sequence"/>
</dbReference>
<comment type="subcellular location">
    <subcellularLocation>
        <location evidence="2">Membrane</location>
        <topology evidence="2">Single-pass type I membrane protein</topology>
    </subcellularLocation>
</comment>
<dbReference type="SMART" id="SM00664">
    <property type="entry name" value="DoH"/>
    <property type="match status" value="1"/>
</dbReference>
<proteinExistence type="inferred from homology"/>
<dbReference type="SUPFAM" id="SSF49742">
    <property type="entry name" value="PHM/PNGase F"/>
    <property type="match status" value="2"/>
</dbReference>
<dbReference type="GO" id="GO:0006589">
    <property type="term" value="P:octopamine biosynthetic process"/>
    <property type="evidence" value="ECO:0007669"/>
    <property type="project" value="TreeGrafter"/>
</dbReference>
<dbReference type="GO" id="GO:0005507">
    <property type="term" value="F:copper ion binding"/>
    <property type="evidence" value="ECO:0007669"/>
    <property type="project" value="InterPro"/>
</dbReference>
<accession>A0A8T3DI97</accession>
<evidence type="ECO:0000256" key="7">
    <source>
        <dbReference type="ARBA" id="ARBA00023033"/>
    </source>
</evidence>
<keyword evidence="5" id="KW-0560">Oxidoreductase</keyword>
<keyword evidence="14" id="KW-1185">Reference proteome</keyword>
<keyword evidence="9" id="KW-1015">Disulfide bond</keyword>
<evidence type="ECO:0000256" key="1">
    <source>
        <dbReference type="ARBA" id="ARBA00001973"/>
    </source>
</evidence>
<dbReference type="InterPro" id="IPR008977">
    <property type="entry name" value="PHM/PNGase_F_dom_sf"/>
</dbReference>
<dbReference type="InterPro" id="IPR014784">
    <property type="entry name" value="Cu2_ascorb_mOase-like_C"/>
</dbReference>
<dbReference type="CDD" id="cd09631">
    <property type="entry name" value="DOMON_DOH"/>
    <property type="match status" value="1"/>
</dbReference>
<evidence type="ECO:0000256" key="2">
    <source>
        <dbReference type="ARBA" id="ARBA00004479"/>
    </source>
</evidence>
<dbReference type="Pfam" id="PF03351">
    <property type="entry name" value="DOMON"/>
    <property type="match status" value="1"/>
</dbReference>
<evidence type="ECO:0000313" key="14">
    <source>
        <dbReference type="Proteomes" id="UP000829720"/>
    </source>
</evidence>
<dbReference type="PANTHER" id="PTHR10157:SF41">
    <property type="entry name" value="DBH-LIKE MONOOXYGENASE PROTEIN 2 HOMOLOG"/>
    <property type="match status" value="1"/>
</dbReference>
<protein>
    <recommendedName>
        <fullName evidence="12">DOMON domain-containing protein</fullName>
    </recommendedName>
</protein>
<dbReference type="InterPro" id="IPR000945">
    <property type="entry name" value="DBH-like"/>
</dbReference>
<dbReference type="OrthoDB" id="10003276at2759"/>
<feature type="domain" description="DOMON" evidence="12">
    <location>
        <begin position="35"/>
        <end position="151"/>
    </location>
</feature>
<dbReference type="InterPro" id="IPR036939">
    <property type="entry name" value="Cu2_ascorb_mOase_N_sf"/>
</dbReference>
<dbReference type="InterPro" id="IPR005018">
    <property type="entry name" value="DOMON_domain"/>
</dbReference>
<evidence type="ECO:0000256" key="6">
    <source>
        <dbReference type="ARBA" id="ARBA00023008"/>
    </source>
</evidence>
<keyword evidence="6" id="KW-0186">Copper</keyword>
<dbReference type="FunFam" id="2.60.40.1210:FF:000001">
    <property type="entry name" value="Monooxygenase, DBH-like 1, like"/>
    <property type="match status" value="1"/>
</dbReference>
<gene>
    <name evidence="13" type="ORF">AGOR_G00081260</name>
</gene>
<dbReference type="PANTHER" id="PTHR10157">
    <property type="entry name" value="DOPAMINE BETA HYDROXYLASE RELATED"/>
    <property type="match status" value="1"/>
</dbReference>
<dbReference type="EMBL" id="JAERUA010000007">
    <property type="protein sequence ID" value="KAI1897239.1"/>
    <property type="molecule type" value="Genomic_DNA"/>
</dbReference>
<dbReference type="InterPro" id="IPR028460">
    <property type="entry name" value="Tbh/DBH"/>
</dbReference>
<dbReference type="GO" id="GO:0042421">
    <property type="term" value="P:norepinephrine biosynthetic process"/>
    <property type="evidence" value="ECO:0007669"/>
    <property type="project" value="TreeGrafter"/>
</dbReference>
<evidence type="ECO:0000256" key="8">
    <source>
        <dbReference type="ARBA" id="ARBA00023136"/>
    </source>
</evidence>
<evidence type="ECO:0000256" key="9">
    <source>
        <dbReference type="ARBA" id="ARBA00023157"/>
    </source>
</evidence>
<comment type="caution">
    <text evidence="13">The sequence shown here is derived from an EMBL/GenBank/DDBJ whole genome shotgun (WGS) entry which is preliminary data.</text>
</comment>
<dbReference type="Gene3D" id="2.60.120.310">
    <property type="entry name" value="Copper type II, ascorbate-dependent monooxygenase, N-terminal domain"/>
    <property type="match status" value="1"/>
</dbReference>
<dbReference type="InterPro" id="IPR000323">
    <property type="entry name" value="Cu2_ascorb_mOase_N"/>
</dbReference>
<evidence type="ECO:0000256" key="11">
    <source>
        <dbReference type="SAM" id="SignalP"/>
    </source>
</evidence>
<dbReference type="GO" id="GO:0042420">
    <property type="term" value="P:dopamine catabolic process"/>
    <property type="evidence" value="ECO:0007669"/>
    <property type="project" value="TreeGrafter"/>
</dbReference>
<evidence type="ECO:0000256" key="3">
    <source>
        <dbReference type="ARBA" id="ARBA00010676"/>
    </source>
</evidence>
<dbReference type="Pfam" id="PF01082">
    <property type="entry name" value="Cu2_monooxygen"/>
    <property type="match status" value="1"/>
</dbReference>
<keyword evidence="4 11" id="KW-0732">Signal</keyword>
<keyword evidence="10" id="KW-0325">Glycoprotein</keyword>
<dbReference type="Pfam" id="PF03712">
    <property type="entry name" value="Cu2_monoox_C"/>
    <property type="match status" value="1"/>
</dbReference>
<sequence length="575" mass="64307">MSSWLLFYTVLVWVLRSRVRADGLLPFMVHLDPDQNVTLRWGFDQPKNEITMELTVKTEGWVGLGFSPNGGMAGADIVIGGVFPNRSTYFSDRHAVGNSLPLVDRQQSYTLLSLNEANGQTAMRFQRALQTCDNDDVPISTSPIKLIYAFGWTDEIRYHSSRRGTKEINLLQYSPRTSPQSTTFFDIRANNFTIPPKHTHYHCWIVKIPTLGAKHHIYRIEPIIRHVDIVHHILLYGCHPTVNSTTDGMCYTSSVLSTLCLTVMSAWAIGGEAIDFPEAAGVSVGGDDDISYYRLEIHYNNPQELSDLVDDSGLRFHYTSQLRQYDAAVLDVGLFVNGNYVLPPKATAFKSYGMCNTSHFQQLLKEPMPDLTAFMVLLHTHLAGRKIRVGQFRNGEQIDFLGLNENYDFNLQQATILGQMKTIKEGDGIVVECTYDTANRSGLTTFGLSTTNEMCFAFILYYPAIDISTCWSEPDFLAIEAAMGAANHQEAVAMYEAMTWNEENIKKHQNRMKDSLQVLAMGSSQNFTVAYGRIPTMKATPTVDCRSAMTPTGSGVGLSLPRPMMLLWAVVLLAP</sequence>
<keyword evidence="8" id="KW-0472">Membrane</keyword>
<dbReference type="GO" id="GO:0004500">
    <property type="term" value="F:dopamine beta-monooxygenase activity"/>
    <property type="evidence" value="ECO:0007669"/>
    <property type="project" value="InterPro"/>
</dbReference>
<comment type="similarity">
    <text evidence="3">Belongs to the copper type II ascorbate-dependent monooxygenase family.</text>
</comment>
<dbReference type="Gene3D" id="2.60.120.230">
    <property type="match status" value="1"/>
</dbReference>
<dbReference type="GO" id="GO:0005615">
    <property type="term" value="C:extracellular space"/>
    <property type="evidence" value="ECO:0007669"/>
    <property type="project" value="TreeGrafter"/>
</dbReference>
<evidence type="ECO:0000256" key="10">
    <source>
        <dbReference type="ARBA" id="ARBA00023180"/>
    </source>
</evidence>
<name>A0A8T3DI97_9TELE</name>
<evidence type="ECO:0000256" key="5">
    <source>
        <dbReference type="ARBA" id="ARBA00023002"/>
    </source>
</evidence>
<organism evidence="13 14">
    <name type="scientific">Albula goreensis</name>
    <dbReference type="NCBI Taxonomy" id="1534307"/>
    <lineage>
        <taxon>Eukaryota</taxon>
        <taxon>Metazoa</taxon>
        <taxon>Chordata</taxon>
        <taxon>Craniata</taxon>
        <taxon>Vertebrata</taxon>
        <taxon>Euteleostomi</taxon>
        <taxon>Actinopterygii</taxon>
        <taxon>Neopterygii</taxon>
        <taxon>Teleostei</taxon>
        <taxon>Albuliformes</taxon>
        <taxon>Albulidae</taxon>
        <taxon>Albula</taxon>
    </lineage>
</organism>
<dbReference type="SUPFAM" id="SSF49344">
    <property type="entry name" value="CBD9-like"/>
    <property type="match status" value="1"/>
</dbReference>
<keyword evidence="7" id="KW-0503">Monooxygenase</keyword>
<feature type="chain" id="PRO_5035713859" description="DOMON domain-containing protein" evidence="11">
    <location>
        <begin position="22"/>
        <end position="575"/>
    </location>
</feature>
<evidence type="ECO:0000256" key="4">
    <source>
        <dbReference type="ARBA" id="ARBA00022729"/>
    </source>
</evidence>
<evidence type="ECO:0000313" key="13">
    <source>
        <dbReference type="EMBL" id="KAI1897239.1"/>
    </source>
</evidence>
<dbReference type="Gene3D" id="2.60.40.1210">
    <property type="entry name" value="Cellobiose dehydrogenase, cytochrome domain"/>
    <property type="match status" value="1"/>
</dbReference>
<feature type="signal peptide" evidence="11">
    <location>
        <begin position="1"/>
        <end position="21"/>
    </location>
</feature>
<dbReference type="InterPro" id="IPR024548">
    <property type="entry name" value="Cu2_monoox_C"/>
</dbReference>
<dbReference type="AlphaFoldDB" id="A0A8T3DI97"/>
<comment type="cofactor">
    <cofactor evidence="1">
        <name>Cu(2+)</name>
        <dbReference type="ChEBI" id="CHEBI:29036"/>
    </cofactor>
</comment>
<dbReference type="PROSITE" id="PS50836">
    <property type="entry name" value="DOMON"/>
    <property type="match status" value="1"/>
</dbReference>
<dbReference type="InterPro" id="IPR045266">
    <property type="entry name" value="DOH_DOMON"/>
</dbReference>
<dbReference type="GO" id="GO:0030667">
    <property type="term" value="C:secretory granule membrane"/>
    <property type="evidence" value="ECO:0007669"/>
    <property type="project" value="TreeGrafter"/>
</dbReference>
<dbReference type="PRINTS" id="PR00767">
    <property type="entry name" value="DBMONOXGNASE"/>
</dbReference>
<dbReference type="FunFam" id="2.60.120.230:FF:000001">
    <property type="entry name" value="Monooxygenase, DBH-like 1"/>
    <property type="match status" value="1"/>
</dbReference>
<evidence type="ECO:0000259" key="12">
    <source>
        <dbReference type="PROSITE" id="PS50836"/>
    </source>
</evidence>
<reference evidence="13" key="1">
    <citation type="submission" date="2021-01" db="EMBL/GenBank/DDBJ databases">
        <authorList>
            <person name="Zahm M."/>
            <person name="Roques C."/>
            <person name="Cabau C."/>
            <person name="Klopp C."/>
            <person name="Donnadieu C."/>
            <person name="Jouanno E."/>
            <person name="Lampietro C."/>
            <person name="Louis A."/>
            <person name="Herpin A."/>
            <person name="Echchiki A."/>
            <person name="Berthelot C."/>
            <person name="Parey E."/>
            <person name="Roest-Crollius H."/>
            <person name="Braasch I."/>
            <person name="Postlethwait J."/>
            <person name="Bobe J."/>
            <person name="Montfort J."/>
            <person name="Bouchez O."/>
            <person name="Begum T."/>
            <person name="Mejri S."/>
            <person name="Adams A."/>
            <person name="Chen W.-J."/>
            <person name="Guiguen Y."/>
        </authorList>
    </citation>
    <scope>NUCLEOTIDE SEQUENCE</scope>
    <source>
        <tissue evidence="13">Blood</tissue>
    </source>
</reference>